<evidence type="ECO:0000256" key="3">
    <source>
        <dbReference type="ARBA" id="ARBA00022989"/>
    </source>
</evidence>
<feature type="signal peptide" evidence="7">
    <location>
        <begin position="1"/>
        <end position="19"/>
    </location>
</feature>
<sequence>MVSGLVIVLCSTLFHHGLYQVLRLGLVRRVCLPLVRWRTGRNDLTFSEGDVLYTAELLVSFTNGVVGSICSIIVLWQAREDVMLSRAPLLVPCTHWIAQYMLYDNYAMYNSAYCRKDIRKYPHLTTRLAVFARKKWSMILHHFLLLGFGYALVVYPWIRKNKGDFIIGAFFLREVWNPFQNMAQILKQFQMHGTTLYFLNGVSLVVVQLVVRVLNWPLVILIYTAQYHNWDFIASFNSLYAICIVSTAMWQILEFYWFWMIVQLVAGFKNGKSKTH</sequence>
<accession>A0AA35QY86</accession>
<dbReference type="InterPro" id="IPR006634">
    <property type="entry name" value="TLC-dom"/>
</dbReference>
<evidence type="ECO:0000256" key="2">
    <source>
        <dbReference type="ARBA" id="ARBA00022692"/>
    </source>
</evidence>
<evidence type="ECO:0000256" key="1">
    <source>
        <dbReference type="ARBA" id="ARBA00004141"/>
    </source>
</evidence>
<keyword evidence="7" id="KW-0732">Signal</keyword>
<dbReference type="GO" id="GO:0016020">
    <property type="term" value="C:membrane"/>
    <property type="evidence" value="ECO:0007669"/>
    <property type="project" value="UniProtKB-SubCell"/>
</dbReference>
<comment type="caution">
    <text evidence="9">The sequence shown here is derived from an EMBL/GenBank/DDBJ whole genome shotgun (WGS) entry which is preliminary data.</text>
</comment>
<keyword evidence="2 5" id="KW-0812">Transmembrane</keyword>
<keyword evidence="10" id="KW-1185">Reference proteome</keyword>
<gene>
    <name evidence="9" type="ORF">GBAR_LOCUS1645</name>
</gene>
<dbReference type="PROSITE" id="PS50922">
    <property type="entry name" value="TLC"/>
    <property type="match status" value="1"/>
</dbReference>
<organism evidence="9 10">
    <name type="scientific">Geodia barretti</name>
    <name type="common">Barrett's horny sponge</name>
    <dbReference type="NCBI Taxonomy" id="519541"/>
    <lineage>
        <taxon>Eukaryota</taxon>
        <taxon>Metazoa</taxon>
        <taxon>Porifera</taxon>
        <taxon>Demospongiae</taxon>
        <taxon>Heteroscleromorpha</taxon>
        <taxon>Tetractinellida</taxon>
        <taxon>Astrophorina</taxon>
        <taxon>Geodiidae</taxon>
        <taxon>Geodia</taxon>
    </lineage>
</organism>
<feature type="transmembrane region" description="Helical" evidence="6">
    <location>
        <begin position="196"/>
        <end position="219"/>
    </location>
</feature>
<dbReference type="EMBL" id="CASHTH010000239">
    <property type="protein sequence ID" value="CAI7995178.1"/>
    <property type="molecule type" value="Genomic_DNA"/>
</dbReference>
<feature type="chain" id="PRO_5041409298" evidence="7">
    <location>
        <begin position="20"/>
        <end position="276"/>
    </location>
</feature>
<evidence type="ECO:0000256" key="6">
    <source>
        <dbReference type="SAM" id="Phobius"/>
    </source>
</evidence>
<comment type="subcellular location">
    <subcellularLocation>
        <location evidence="1">Membrane</location>
        <topology evidence="1">Multi-pass membrane protein</topology>
    </subcellularLocation>
</comment>
<evidence type="ECO:0000256" key="5">
    <source>
        <dbReference type="PROSITE-ProRule" id="PRU00205"/>
    </source>
</evidence>
<evidence type="ECO:0000259" key="8">
    <source>
        <dbReference type="PROSITE" id="PS50922"/>
    </source>
</evidence>
<dbReference type="Pfam" id="PF03798">
    <property type="entry name" value="TRAM_LAG1_CLN8"/>
    <property type="match status" value="1"/>
</dbReference>
<dbReference type="GO" id="GO:0055088">
    <property type="term" value="P:lipid homeostasis"/>
    <property type="evidence" value="ECO:0007669"/>
    <property type="project" value="TreeGrafter"/>
</dbReference>
<dbReference type="Proteomes" id="UP001174909">
    <property type="component" value="Unassembled WGS sequence"/>
</dbReference>
<reference evidence="9" key="1">
    <citation type="submission" date="2023-03" db="EMBL/GenBank/DDBJ databases">
        <authorList>
            <person name="Steffen K."/>
            <person name="Cardenas P."/>
        </authorList>
    </citation>
    <scope>NUCLEOTIDE SEQUENCE</scope>
</reference>
<protein>
    <submittedName>
        <fullName evidence="9">TLC domain-containing protein 3A</fullName>
    </submittedName>
</protein>
<dbReference type="PANTHER" id="PTHR13439">
    <property type="entry name" value="CT120 PROTEIN"/>
    <property type="match status" value="1"/>
</dbReference>
<feature type="domain" description="TLC" evidence="8">
    <location>
        <begin position="49"/>
        <end position="270"/>
    </location>
</feature>
<dbReference type="PANTHER" id="PTHR13439:SF66">
    <property type="entry name" value="BCDNA.GH12326"/>
    <property type="match status" value="1"/>
</dbReference>
<dbReference type="InterPro" id="IPR050846">
    <property type="entry name" value="TLCD"/>
</dbReference>
<keyword evidence="4 5" id="KW-0472">Membrane</keyword>
<evidence type="ECO:0000256" key="4">
    <source>
        <dbReference type="ARBA" id="ARBA00023136"/>
    </source>
</evidence>
<feature type="transmembrane region" description="Helical" evidence="6">
    <location>
        <begin position="239"/>
        <end position="266"/>
    </location>
</feature>
<name>A0AA35QY86_GEOBA</name>
<evidence type="ECO:0000313" key="9">
    <source>
        <dbReference type="EMBL" id="CAI7995178.1"/>
    </source>
</evidence>
<dbReference type="AlphaFoldDB" id="A0AA35QY86"/>
<evidence type="ECO:0000313" key="10">
    <source>
        <dbReference type="Proteomes" id="UP001174909"/>
    </source>
</evidence>
<keyword evidence="3 6" id="KW-1133">Transmembrane helix</keyword>
<feature type="transmembrane region" description="Helical" evidence="6">
    <location>
        <begin position="139"/>
        <end position="158"/>
    </location>
</feature>
<dbReference type="GO" id="GO:0005783">
    <property type="term" value="C:endoplasmic reticulum"/>
    <property type="evidence" value="ECO:0007669"/>
    <property type="project" value="TreeGrafter"/>
</dbReference>
<feature type="transmembrane region" description="Helical" evidence="6">
    <location>
        <begin position="51"/>
        <end position="76"/>
    </location>
</feature>
<proteinExistence type="predicted"/>
<evidence type="ECO:0000256" key="7">
    <source>
        <dbReference type="SAM" id="SignalP"/>
    </source>
</evidence>